<reference evidence="2" key="3">
    <citation type="submission" date="2023-04" db="EMBL/GenBank/DDBJ databases">
        <authorList>
            <person name="Wang Y."/>
        </authorList>
    </citation>
    <scope>NUCLEOTIDE SEQUENCE</scope>
    <source>
        <strain evidence="2">ZW18</strain>
    </source>
</reference>
<reference evidence="2" key="2">
    <citation type="journal article" date="2022" name="Food Funct.">
        <title>Lactobacillus kefiranofaciens ZW18 from Kefir enhances the anti-tumor effect of anti-programmed cell death 1 (PD-1) immunotherapy by modulating the gut microbiota.</title>
        <authorList>
            <person name="Zhao J."/>
            <person name="Wang Y."/>
            <person name="Wang J."/>
            <person name="Lv M."/>
            <person name="Zhou C."/>
            <person name="Jia L."/>
            <person name="Geng W."/>
        </authorList>
    </citation>
    <scope>NUCLEOTIDE SEQUENCE</scope>
    <source>
        <strain evidence="2">ZW18</strain>
    </source>
</reference>
<sequence length="158" mass="18046">MKKTIDKKIFVGRPFPDSMMNAQESFMESNQQMENDEVFQKFLADNNLENKRAAMVVSGPDSFMYWYGVIADVDEAPAGLMKFELPKAEVAEEDEDNQSIVFFNLPLNSTVSRFTKKIVDSGIHVYQNLGDSDTPYILWDLNLDTKKLAQILYLKASK</sequence>
<gene>
    <name evidence="2" type="ORF">QEJ78_00380</name>
    <name evidence="1" type="ORF">SAMN02983011_00629</name>
</gene>
<name>A0AAX3UER4_9LACO</name>
<accession>A0AAX3UER4</accession>
<reference evidence="1 3" key="1">
    <citation type="submission" date="2016-10" db="EMBL/GenBank/DDBJ databases">
        <authorList>
            <person name="Varghese N."/>
            <person name="Submissions S."/>
        </authorList>
    </citation>
    <scope>NUCLEOTIDE SEQUENCE [LARGE SCALE GENOMIC DNA]</scope>
    <source>
        <strain evidence="1 3">ATCC 43761</strain>
    </source>
</reference>
<evidence type="ECO:0008006" key="5">
    <source>
        <dbReference type="Google" id="ProtNLM"/>
    </source>
</evidence>
<organism evidence="2 4">
    <name type="scientific">Lactobacillus kefiranofaciens</name>
    <dbReference type="NCBI Taxonomy" id="267818"/>
    <lineage>
        <taxon>Bacteria</taxon>
        <taxon>Bacillati</taxon>
        <taxon>Bacillota</taxon>
        <taxon>Bacilli</taxon>
        <taxon>Lactobacillales</taxon>
        <taxon>Lactobacillaceae</taxon>
        <taxon>Lactobacillus</taxon>
    </lineage>
</organism>
<dbReference type="AlphaFoldDB" id="A0AAX3UER4"/>
<proteinExistence type="predicted"/>
<dbReference type="RefSeq" id="WP_013854495.1">
    <property type="nucleotide sequence ID" value="NZ_CP061341.1"/>
</dbReference>
<dbReference type="Proteomes" id="UP001242513">
    <property type="component" value="Chromosome"/>
</dbReference>
<evidence type="ECO:0000313" key="4">
    <source>
        <dbReference type="Proteomes" id="UP001242513"/>
    </source>
</evidence>
<protein>
    <recommendedName>
        <fullName evidence="5">GyrI-like small molecule binding domain-containing protein</fullName>
    </recommendedName>
</protein>
<dbReference type="Proteomes" id="UP000181860">
    <property type="component" value="Unassembled WGS sequence"/>
</dbReference>
<evidence type="ECO:0000313" key="2">
    <source>
        <dbReference type="EMBL" id="WGO85990.1"/>
    </source>
</evidence>
<keyword evidence="3" id="KW-1185">Reference proteome</keyword>
<dbReference type="EMBL" id="FMXC01000004">
    <property type="protein sequence ID" value="SDA44943.1"/>
    <property type="molecule type" value="Genomic_DNA"/>
</dbReference>
<dbReference type="EMBL" id="CP123735">
    <property type="protein sequence ID" value="WGO85990.1"/>
    <property type="molecule type" value="Genomic_DNA"/>
</dbReference>
<evidence type="ECO:0000313" key="3">
    <source>
        <dbReference type="Proteomes" id="UP000181860"/>
    </source>
</evidence>
<dbReference type="GeneID" id="72687371"/>
<evidence type="ECO:0000313" key="1">
    <source>
        <dbReference type="EMBL" id="SDA44943.1"/>
    </source>
</evidence>